<dbReference type="Gramene" id="Zm00001eb157580_T001">
    <property type="protein sequence ID" value="Zm00001eb157580_P001"/>
    <property type="gene ID" value="Zm00001eb157580"/>
</dbReference>
<proteinExistence type="evidence at protein level"/>
<reference evidence="4" key="3">
    <citation type="submission" date="2021-05" db="UniProtKB">
        <authorList>
            <consortium name="EnsemblPlants"/>
        </authorList>
    </citation>
    <scope>IDENTIFICATION</scope>
    <source>
        <strain evidence="4">cv. B73</strain>
    </source>
</reference>
<dbReference type="STRING" id="4577.A0A1D6NGH1"/>
<evidence type="ECO:0000313" key="3">
    <source>
        <dbReference type="EMBL" id="ONM39532.1"/>
    </source>
</evidence>
<organism evidence="3">
    <name type="scientific">Zea mays</name>
    <name type="common">Maize</name>
    <dbReference type="NCBI Taxonomy" id="4577"/>
    <lineage>
        <taxon>Eukaryota</taxon>
        <taxon>Viridiplantae</taxon>
        <taxon>Streptophyta</taxon>
        <taxon>Embryophyta</taxon>
        <taxon>Tracheophyta</taxon>
        <taxon>Spermatophyta</taxon>
        <taxon>Magnoliopsida</taxon>
        <taxon>Liliopsida</taxon>
        <taxon>Poales</taxon>
        <taxon>Poaceae</taxon>
        <taxon>PACMAD clade</taxon>
        <taxon>Panicoideae</taxon>
        <taxon>Andropogonodae</taxon>
        <taxon>Andropogoneae</taxon>
        <taxon>Tripsacinae</taxon>
        <taxon>Zea</taxon>
    </lineage>
</organism>
<name>A0A1D6NGH1_MAIZE</name>
<feature type="compositionally biased region" description="Polar residues" evidence="1">
    <location>
        <begin position="105"/>
        <end position="118"/>
    </location>
</feature>
<dbReference type="SMR" id="A0A1D6NGH1"/>
<evidence type="ECO:0000256" key="1">
    <source>
        <dbReference type="SAM" id="MobiDB-lite"/>
    </source>
</evidence>
<dbReference type="OrthoDB" id="762072at2759"/>
<feature type="compositionally biased region" description="Gly residues" evidence="1">
    <location>
        <begin position="1"/>
        <end position="12"/>
    </location>
</feature>
<dbReference type="PANTHER" id="PTHR46445:SF6">
    <property type="entry name" value="OS01G0663800 PROTEIN"/>
    <property type="match status" value="1"/>
</dbReference>
<keyword evidence="6" id="KW-1267">Proteomics identification</keyword>
<dbReference type="IntAct" id="A0A1D6NGH1">
    <property type="interactions" value="3"/>
</dbReference>
<dbReference type="eggNOG" id="ENOG502QRB3">
    <property type="taxonomic scope" value="Eukaryota"/>
</dbReference>
<reference evidence="4" key="2">
    <citation type="submission" date="2019-07" db="EMBL/GenBank/DDBJ databases">
        <authorList>
            <person name="Seetharam A."/>
            <person name="Woodhouse M."/>
            <person name="Cannon E."/>
        </authorList>
    </citation>
    <scope>NUCLEOTIDE SEQUENCE [LARGE SCALE GENOMIC DNA]</scope>
    <source>
        <strain evidence="4">cv. B73</strain>
    </source>
</reference>
<dbReference type="InterPro" id="IPR009719">
    <property type="entry name" value="GIP1_N"/>
</dbReference>
<evidence type="ECO:0000313" key="5">
    <source>
        <dbReference type="Proteomes" id="UP000007305"/>
    </source>
</evidence>
<dbReference type="GeneID" id="100191159"/>
<feature type="region of interest" description="Disordered" evidence="1">
    <location>
        <begin position="508"/>
        <end position="530"/>
    </location>
</feature>
<protein>
    <submittedName>
        <fullName evidence="3">GBF-interacting protein 1</fullName>
    </submittedName>
</protein>
<dbReference type="EnsemblPlants" id="Zm00001eb157580_T001">
    <property type="protein sequence ID" value="Zm00001eb157580_P001"/>
    <property type="gene ID" value="Zm00001eb157580"/>
</dbReference>
<feature type="compositionally biased region" description="Polar residues" evidence="1">
    <location>
        <begin position="803"/>
        <end position="842"/>
    </location>
</feature>
<dbReference type="EMBL" id="CM007649">
    <property type="protein sequence ID" value="ONM39532.1"/>
    <property type="molecule type" value="Genomic_DNA"/>
</dbReference>
<feature type="region of interest" description="Disordered" evidence="1">
    <location>
        <begin position="797"/>
        <end position="842"/>
    </location>
</feature>
<reference evidence="3 5" key="1">
    <citation type="submission" date="2015-12" db="EMBL/GenBank/DDBJ databases">
        <title>Update maize B73 reference genome by single molecule sequencing technologies.</title>
        <authorList>
            <consortium name="Maize Genome Sequencing Project"/>
            <person name="Ware D."/>
        </authorList>
    </citation>
    <scope>NUCLEOTIDE SEQUENCE [LARGE SCALE GENOMIC DNA]</scope>
    <source>
        <strain evidence="5">cv. B73</strain>
        <tissue evidence="3">Seedling</tissue>
    </source>
</reference>
<dbReference type="Pfam" id="PF06972">
    <property type="entry name" value="GIP1_N"/>
    <property type="match status" value="1"/>
</dbReference>
<evidence type="ECO:0000313" key="4">
    <source>
        <dbReference type="EnsemblPlants" id="Zm00001eb157580_P001"/>
    </source>
</evidence>
<feature type="compositionally biased region" description="Polar residues" evidence="1">
    <location>
        <begin position="242"/>
        <end position="253"/>
    </location>
</feature>
<dbReference type="InterPro" id="IPR009060">
    <property type="entry name" value="UBA-like_sf"/>
</dbReference>
<feature type="compositionally biased region" description="Basic and acidic residues" evidence="1">
    <location>
        <begin position="64"/>
        <end position="84"/>
    </location>
</feature>
<evidence type="ECO:0000259" key="2">
    <source>
        <dbReference type="Pfam" id="PF06972"/>
    </source>
</evidence>
<accession>A0A1D6NGH1</accession>
<dbReference type="PaxDb" id="4577-GRMZM2G125044_P01"/>
<feature type="region of interest" description="Disordered" evidence="1">
    <location>
        <begin position="185"/>
        <end position="269"/>
    </location>
</feature>
<feature type="domain" description="GBF-interacting protein 1 N-terminal" evidence="2">
    <location>
        <begin position="17"/>
        <end position="75"/>
    </location>
</feature>
<dbReference type="ExpressionAtlas" id="A0A1D6NGH1">
    <property type="expression patterns" value="baseline and differential"/>
</dbReference>
<sequence length="842" mass="89484">MSSGGGGGGARGPSGPVPASARKLVQGLKEIVNRPDAEIYAALRECNMDPDEAVSRLLSQDTFQEVKSKRDRKKEVKETPEPRSRGASNSSRSSRGGVDRAGRGNSVQSGSSGTDYMASRSSILGPAVAATNAMQKPTVPSLSTNKDVVPNGSVGAQQSSSGFQHNWFGVPGQMSMADIVKMGRPQVRSSGKPMAAGDTSYAGQTPSLSSSINQNSKQSASTALPTTFDQGFPALPDPIPHTVNSSHGSAGNNHTHENDWFPQDDLPSGVQPTCIEASGDQSLFVASLDQSMLVADASYSQEISHAEENNSTAVEATLSSERHLEIVEDDNHFNDGLLQNSSAYQAQVHSYVDNEVGISNVDAESASMNFQHLSLQNEDIAATKSAEDNPAVILPDHLQAANADCAHLSFGSFESGAFSGLLSSKVPKGSLEDDEVLIPDESRSVNRIDVRNQDYYDDDALNSSENVDVETRIGNMDNIDGPSVSESDALRQGAIDVPGLQYDLPSVSSHAYSNTTQPSTMEEPQGNTQAQPLSHFSGLLQANTLPNNLLGSNLTPLREFDFSQFLQTQSATKYNPSVAPNNLPPISMQETSKQGGFPNTQSTQHVPSTSISSGLPLPQQLPVYSQPTLPLGPFTSLVGYPYLPQNYYLPSAPFQQAYSSNGPFHQSAAPAVPGAGMKYPMPQYKSSPPASTLPQPSSLSGYGGFGSANNIPGNFSQNQGAPAAPTTLGFDEALGTQFKHPNHYAALQQSDNSTMWLHGGAGSRTISAVPPGNFYGFQGQSQHGGFRQAHQPSQYGGLGYPSFYQSQTSLPQEHPQNPTEGSLNNPQGVPSQPSHQLWQHIY</sequence>
<feature type="compositionally biased region" description="Polar residues" evidence="1">
    <location>
        <begin position="201"/>
        <end position="229"/>
    </location>
</feature>
<feature type="region of interest" description="Disordered" evidence="1">
    <location>
        <begin position="590"/>
        <end position="612"/>
    </location>
</feature>
<dbReference type="Proteomes" id="UP000007305">
    <property type="component" value="Chromosome 3"/>
</dbReference>
<feature type="compositionally biased region" description="Low complexity" evidence="1">
    <location>
        <begin position="85"/>
        <end position="96"/>
    </location>
</feature>
<feature type="region of interest" description="Disordered" evidence="1">
    <location>
        <begin position="1"/>
        <end position="21"/>
    </location>
</feature>
<gene>
    <name evidence="4" type="primary">LOC100191159</name>
    <name evidence="3" type="ORF">ZEAMMB73_Zm00001d043962</name>
</gene>
<keyword evidence="5" id="KW-1185">Reference proteome</keyword>
<dbReference type="SUPFAM" id="SSF46934">
    <property type="entry name" value="UBA-like"/>
    <property type="match status" value="1"/>
</dbReference>
<dbReference type="AlphaFoldDB" id="A0A1D6NGH1"/>
<dbReference type="RefSeq" id="NP_001345356.1">
    <property type="nucleotide sequence ID" value="NM_001358427.1"/>
</dbReference>
<accession>A0A3L6FKK1</accession>
<dbReference type="PANTHER" id="PTHR46445">
    <property type="entry name" value="RNA POLYMERASE II DEGRADATION FACTOR-LIKE PROTEIN (DUF1296)"/>
    <property type="match status" value="1"/>
</dbReference>
<feature type="region of interest" description="Disordered" evidence="1">
    <location>
        <begin position="138"/>
        <end position="161"/>
    </location>
</feature>
<evidence type="ECO:0007829" key="6">
    <source>
        <dbReference type="PeptideAtlas" id="A0A1D6NGH1"/>
    </source>
</evidence>
<dbReference type="OMA" id="SFGAMQP"/>
<feature type="region of interest" description="Disordered" evidence="1">
    <location>
        <begin position="55"/>
        <end position="118"/>
    </location>
</feature>